<dbReference type="Proteomes" id="UP000604825">
    <property type="component" value="Unassembled WGS sequence"/>
</dbReference>
<keyword evidence="2" id="KW-1185">Reference proteome</keyword>
<proteinExistence type="predicted"/>
<accession>A0A811PAE1</accession>
<sequence>MLDHAVFSAAAVFLGDSFLPAGDVFLVAPSRLNLSCDLVPPASSPSCCLGVRTSTSSQRHSSPRLLATRLPALRSRSCHVRALLVGYGPEEAPMAEQKREKE</sequence>
<reference evidence="1" key="1">
    <citation type="submission" date="2020-10" db="EMBL/GenBank/DDBJ databases">
        <authorList>
            <person name="Han B."/>
            <person name="Lu T."/>
            <person name="Zhao Q."/>
            <person name="Huang X."/>
            <person name="Zhao Y."/>
        </authorList>
    </citation>
    <scope>NUCLEOTIDE SEQUENCE</scope>
</reference>
<dbReference type="EMBL" id="CAJGYO010000006">
    <property type="protein sequence ID" value="CAD6237266.1"/>
    <property type="molecule type" value="Genomic_DNA"/>
</dbReference>
<protein>
    <submittedName>
        <fullName evidence="1">Uncharacterized protein</fullName>
    </submittedName>
</protein>
<organism evidence="1 2">
    <name type="scientific">Miscanthus lutarioriparius</name>
    <dbReference type="NCBI Taxonomy" id="422564"/>
    <lineage>
        <taxon>Eukaryota</taxon>
        <taxon>Viridiplantae</taxon>
        <taxon>Streptophyta</taxon>
        <taxon>Embryophyta</taxon>
        <taxon>Tracheophyta</taxon>
        <taxon>Spermatophyta</taxon>
        <taxon>Magnoliopsida</taxon>
        <taxon>Liliopsida</taxon>
        <taxon>Poales</taxon>
        <taxon>Poaceae</taxon>
        <taxon>PACMAD clade</taxon>
        <taxon>Panicoideae</taxon>
        <taxon>Andropogonodae</taxon>
        <taxon>Andropogoneae</taxon>
        <taxon>Saccharinae</taxon>
        <taxon>Miscanthus</taxon>
    </lineage>
</organism>
<evidence type="ECO:0000313" key="2">
    <source>
        <dbReference type="Proteomes" id="UP000604825"/>
    </source>
</evidence>
<name>A0A811PAE1_9POAL</name>
<gene>
    <name evidence="1" type="ORF">NCGR_LOCUS24878</name>
</gene>
<dbReference type="AlphaFoldDB" id="A0A811PAE1"/>
<evidence type="ECO:0000313" key="1">
    <source>
        <dbReference type="EMBL" id="CAD6237266.1"/>
    </source>
</evidence>
<comment type="caution">
    <text evidence="1">The sequence shown here is derived from an EMBL/GenBank/DDBJ whole genome shotgun (WGS) entry which is preliminary data.</text>
</comment>